<accession>A0A1D7QKP2</accession>
<dbReference type="OrthoDB" id="4772335at2"/>
<dbReference type="Proteomes" id="UP000094313">
    <property type="component" value="Chromosome"/>
</dbReference>
<evidence type="ECO:0000313" key="2">
    <source>
        <dbReference type="EMBL" id="AOM79237.1"/>
    </source>
</evidence>
<proteinExistence type="predicted"/>
<keyword evidence="3" id="KW-1185">Reference proteome</keyword>
<protein>
    <recommendedName>
        <fullName evidence="1">GyrI-like small molecule binding domain-containing protein</fullName>
    </recommendedName>
</protein>
<dbReference type="PIRSF" id="PIRSF031644">
    <property type="entry name" value="UCP031644"/>
    <property type="match status" value="1"/>
</dbReference>
<dbReference type="RefSeq" id="WP_069380900.1">
    <property type="nucleotide sequence ID" value="NZ_CP017141.1"/>
</dbReference>
<dbReference type="EMBL" id="CP017141">
    <property type="protein sequence ID" value="AOM79237.1"/>
    <property type="molecule type" value="Genomic_DNA"/>
</dbReference>
<name>A0A1D7QKP2_9SPHI</name>
<reference evidence="2 3" key="1">
    <citation type="submission" date="2016-08" db="EMBL/GenBank/DDBJ databases">
        <authorList>
            <person name="Seilhamer J.J."/>
        </authorList>
    </citation>
    <scope>NUCLEOTIDE SEQUENCE [LARGE SCALE GENOMIC DNA]</scope>
    <source>
        <strain evidence="2 3">DX4</strain>
    </source>
</reference>
<dbReference type="KEGG" id="psty:BFS30_19950"/>
<evidence type="ECO:0000259" key="1">
    <source>
        <dbReference type="Pfam" id="PF06445"/>
    </source>
</evidence>
<organism evidence="2 3">
    <name type="scientific">Pedobacter steynii</name>
    <dbReference type="NCBI Taxonomy" id="430522"/>
    <lineage>
        <taxon>Bacteria</taxon>
        <taxon>Pseudomonadati</taxon>
        <taxon>Bacteroidota</taxon>
        <taxon>Sphingobacteriia</taxon>
        <taxon>Sphingobacteriales</taxon>
        <taxon>Sphingobacteriaceae</taxon>
        <taxon>Pedobacter</taxon>
    </lineage>
</organism>
<dbReference type="Pfam" id="PF06445">
    <property type="entry name" value="GyrI-like"/>
    <property type="match status" value="1"/>
</dbReference>
<gene>
    <name evidence="2" type="ORF">BFS30_19950</name>
</gene>
<dbReference type="SUPFAM" id="SSF55136">
    <property type="entry name" value="Probable bacterial effector-binding domain"/>
    <property type="match status" value="1"/>
</dbReference>
<dbReference type="Gene3D" id="3.20.80.10">
    <property type="entry name" value="Regulatory factor, effector binding domain"/>
    <property type="match status" value="1"/>
</dbReference>
<dbReference type="InterPro" id="IPR029442">
    <property type="entry name" value="GyrI-like"/>
</dbReference>
<dbReference type="InterPro" id="IPR011256">
    <property type="entry name" value="Reg_factor_effector_dom_sf"/>
</dbReference>
<evidence type="ECO:0000313" key="3">
    <source>
        <dbReference type="Proteomes" id="UP000094313"/>
    </source>
</evidence>
<feature type="domain" description="GyrI-like small molecule binding" evidence="1">
    <location>
        <begin position="135"/>
        <end position="203"/>
    </location>
</feature>
<dbReference type="AlphaFoldDB" id="A0A1D7QKP2"/>
<sequence length="207" mass="23824">MGKLDLTKQYKAYYTATDEPQLITFTEVPYLSILGIGDPDSQQYADKLQALYSAAYTIKFQCKDLGKDFTVAKLEGLWSFNENKYAHIGIAEAPLKIPRSEWSYRMMIRLPEFVTPEQVNAAIQQVLDKKQLLLVKEVHFHKMTEGKVIQILHTGPFANEPETLQKIQQFSEAHGLQRNGLHHEIYLSDFRKTAPEKLKTILREPVK</sequence>
<dbReference type="InterPro" id="IPR008319">
    <property type="entry name" value="GyrI-like_CCH_Lin2189-like"/>
</dbReference>